<proteinExistence type="inferred from homology"/>
<feature type="non-terminal residue" evidence="11">
    <location>
        <position position="209"/>
    </location>
</feature>
<name>A0ABD0L9R8_9CAEN</name>
<keyword evidence="7" id="KW-1015">Disulfide bond</keyword>
<comment type="similarity">
    <text evidence="2 10">Belongs to the Wnt family.</text>
</comment>
<keyword evidence="9" id="KW-0449">Lipoprotein</keyword>
<keyword evidence="5" id="KW-0272">Extracellular matrix</keyword>
<keyword evidence="4" id="KW-0964">Secreted</keyword>
<dbReference type="SMART" id="SM00097">
    <property type="entry name" value="WNT1"/>
    <property type="match status" value="1"/>
</dbReference>
<evidence type="ECO:0000256" key="7">
    <source>
        <dbReference type="ARBA" id="ARBA00023157"/>
    </source>
</evidence>
<organism evidence="11 12">
    <name type="scientific">Batillaria attramentaria</name>
    <dbReference type="NCBI Taxonomy" id="370345"/>
    <lineage>
        <taxon>Eukaryota</taxon>
        <taxon>Metazoa</taxon>
        <taxon>Spiralia</taxon>
        <taxon>Lophotrochozoa</taxon>
        <taxon>Mollusca</taxon>
        <taxon>Gastropoda</taxon>
        <taxon>Caenogastropoda</taxon>
        <taxon>Sorbeoconcha</taxon>
        <taxon>Cerithioidea</taxon>
        <taxon>Batillariidae</taxon>
        <taxon>Batillaria</taxon>
    </lineage>
</organism>
<keyword evidence="12" id="KW-1185">Reference proteome</keyword>
<evidence type="ECO:0000256" key="10">
    <source>
        <dbReference type="RuleBase" id="RU003500"/>
    </source>
</evidence>
<reference evidence="11 12" key="1">
    <citation type="journal article" date="2023" name="Sci. Data">
        <title>Genome assembly of the Korean intertidal mud-creeper Batillaria attramentaria.</title>
        <authorList>
            <person name="Patra A.K."/>
            <person name="Ho P.T."/>
            <person name="Jun S."/>
            <person name="Lee S.J."/>
            <person name="Kim Y."/>
            <person name="Won Y.J."/>
        </authorList>
    </citation>
    <scope>NUCLEOTIDE SEQUENCE [LARGE SCALE GENOMIC DNA]</scope>
    <source>
        <strain evidence="11">Wonlab-2016</strain>
    </source>
</reference>
<evidence type="ECO:0000313" key="11">
    <source>
        <dbReference type="EMBL" id="KAK7496144.1"/>
    </source>
</evidence>
<dbReference type="EMBL" id="JACVVK020000069">
    <property type="protein sequence ID" value="KAK7496144.1"/>
    <property type="molecule type" value="Genomic_DNA"/>
</dbReference>
<gene>
    <name evidence="11" type="ORF">BaRGS_00012554</name>
</gene>
<evidence type="ECO:0000256" key="4">
    <source>
        <dbReference type="ARBA" id="ARBA00022525"/>
    </source>
</evidence>
<keyword evidence="8" id="KW-0325">Glycoprotein</keyword>
<protein>
    <recommendedName>
        <fullName evidence="10">Protein Wnt</fullName>
    </recommendedName>
</protein>
<evidence type="ECO:0000256" key="2">
    <source>
        <dbReference type="ARBA" id="ARBA00005683"/>
    </source>
</evidence>
<dbReference type="PRINTS" id="PR01349">
    <property type="entry name" value="WNTPROTEIN"/>
</dbReference>
<evidence type="ECO:0000256" key="5">
    <source>
        <dbReference type="ARBA" id="ARBA00022530"/>
    </source>
</evidence>
<keyword evidence="6 10" id="KW-0879">Wnt signaling pathway</keyword>
<evidence type="ECO:0000313" key="12">
    <source>
        <dbReference type="Proteomes" id="UP001519460"/>
    </source>
</evidence>
<comment type="subcellular location">
    <subcellularLocation>
        <location evidence="1 10">Secreted</location>
        <location evidence="1 10">Extracellular space</location>
        <location evidence="1 10">Extracellular matrix</location>
    </subcellularLocation>
</comment>
<accession>A0ABD0L9R8</accession>
<keyword evidence="3 10" id="KW-0217">Developmental protein</keyword>
<evidence type="ECO:0000256" key="9">
    <source>
        <dbReference type="ARBA" id="ARBA00023288"/>
    </source>
</evidence>
<evidence type="ECO:0000256" key="6">
    <source>
        <dbReference type="ARBA" id="ARBA00022687"/>
    </source>
</evidence>
<dbReference type="Pfam" id="PF00110">
    <property type="entry name" value="wnt"/>
    <property type="match status" value="1"/>
</dbReference>
<sequence length="209" mass="23828">MHNIKTRIFSRDNTTYDAYSCVVRPPMTHIFPFDDTADDTFPLMTYDVYSCVVRSPVTHIFPFDDTAGDTFPYVVRHPKTHNFLSDYKTDDTCSIRNKYITNDTYLSSRLMKQLMTLFPSREAALIYSLSSAGVTYAITQACSRGNLTQCGCDRDKRDGRLAPEGWKWGGCSADIKFGLQLARKFMDAREIAETARSLMNLHNNRAGRK</sequence>
<dbReference type="PANTHER" id="PTHR12027:SF112">
    <property type="entry name" value="PROTEIN WNT-2"/>
    <property type="match status" value="1"/>
</dbReference>
<dbReference type="PANTHER" id="PTHR12027">
    <property type="entry name" value="WNT RELATED"/>
    <property type="match status" value="1"/>
</dbReference>
<dbReference type="Proteomes" id="UP001519460">
    <property type="component" value="Unassembled WGS sequence"/>
</dbReference>
<comment type="caution">
    <text evidence="11">The sequence shown here is derived from an EMBL/GenBank/DDBJ whole genome shotgun (WGS) entry which is preliminary data.</text>
</comment>
<evidence type="ECO:0000256" key="3">
    <source>
        <dbReference type="ARBA" id="ARBA00022473"/>
    </source>
</evidence>
<comment type="function">
    <text evidence="10">Ligand for members of the frizzled family of seven transmembrane receptors.</text>
</comment>
<evidence type="ECO:0000256" key="8">
    <source>
        <dbReference type="ARBA" id="ARBA00023180"/>
    </source>
</evidence>
<dbReference type="InterPro" id="IPR005817">
    <property type="entry name" value="Wnt"/>
</dbReference>
<dbReference type="AlphaFoldDB" id="A0ABD0L9R8"/>
<evidence type="ECO:0000256" key="1">
    <source>
        <dbReference type="ARBA" id="ARBA00004498"/>
    </source>
</evidence>
<dbReference type="GO" id="GO:0016055">
    <property type="term" value="P:Wnt signaling pathway"/>
    <property type="evidence" value="ECO:0007669"/>
    <property type="project" value="UniProtKB-KW"/>
</dbReference>